<comment type="caution">
    <text evidence="1">The sequence shown here is derived from an EMBL/GenBank/DDBJ whole genome shotgun (WGS) entry which is preliminary data.</text>
</comment>
<proteinExistence type="predicted"/>
<sequence length="75" mass="8895">MSPQPHVHPGLHDFSFVTLGLVHDVSLTYIYTIRGLHHDHRDTGLTRHKAHYNELPNEMHFNPSKHQLKYREFIE</sequence>
<keyword evidence="2" id="KW-1185">Reference proteome</keyword>
<gene>
    <name evidence="1" type="ORF">E2C01_031756</name>
</gene>
<evidence type="ECO:0000313" key="2">
    <source>
        <dbReference type="Proteomes" id="UP000324222"/>
    </source>
</evidence>
<dbReference type="AlphaFoldDB" id="A0A5B7EUB0"/>
<protein>
    <submittedName>
        <fullName evidence="1">Uncharacterized protein</fullName>
    </submittedName>
</protein>
<accession>A0A5B7EUB0</accession>
<reference evidence="1 2" key="1">
    <citation type="submission" date="2019-05" db="EMBL/GenBank/DDBJ databases">
        <title>Another draft genome of Portunus trituberculatus and its Hox gene families provides insights of decapod evolution.</title>
        <authorList>
            <person name="Jeong J.-H."/>
            <person name="Song I."/>
            <person name="Kim S."/>
            <person name="Choi T."/>
            <person name="Kim D."/>
            <person name="Ryu S."/>
            <person name="Kim W."/>
        </authorList>
    </citation>
    <scope>NUCLEOTIDE SEQUENCE [LARGE SCALE GENOMIC DNA]</scope>
    <source>
        <tissue evidence="1">Muscle</tissue>
    </source>
</reference>
<organism evidence="1 2">
    <name type="scientific">Portunus trituberculatus</name>
    <name type="common">Swimming crab</name>
    <name type="synonym">Neptunus trituberculatus</name>
    <dbReference type="NCBI Taxonomy" id="210409"/>
    <lineage>
        <taxon>Eukaryota</taxon>
        <taxon>Metazoa</taxon>
        <taxon>Ecdysozoa</taxon>
        <taxon>Arthropoda</taxon>
        <taxon>Crustacea</taxon>
        <taxon>Multicrustacea</taxon>
        <taxon>Malacostraca</taxon>
        <taxon>Eumalacostraca</taxon>
        <taxon>Eucarida</taxon>
        <taxon>Decapoda</taxon>
        <taxon>Pleocyemata</taxon>
        <taxon>Brachyura</taxon>
        <taxon>Eubrachyura</taxon>
        <taxon>Portunoidea</taxon>
        <taxon>Portunidae</taxon>
        <taxon>Portuninae</taxon>
        <taxon>Portunus</taxon>
    </lineage>
</organism>
<name>A0A5B7EUB0_PORTR</name>
<dbReference type="EMBL" id="VSRR010004021">
    <property type="protein sequence ID" value="MPC38251.1"/>
    <property type="molecule type" value="Genomic_DNA"/>
</dbReference>
<evidence type="ECO:0000313" key="1">
    <source>
        <dbReference type="EMBL" id="MPC38251.1"/>
    </source>
</evidence>
<dbReference type="Proteomes" id="UP000324222">
    <property type="component" value="Unassembled WGS sequence"/>
</dbReference>